<evidence type="ECO:0000256" key="2">
    <source>
        <dbReference type="ARBA" id="ARBA00004477"/>
    </source>
</evidence>
<dbReference type="InterPro" id="IPR050731">
    <property type="entry name" value="HRD1_E3_ubiq-ligases"/>
</dbReference>
<evidence type="ECO:0000256" key="6">
    <source>
        <dbReference type="ARBA" id="ARBA00022679"/>
    </source>
</evidence>
<evidence type="ECO:0000256" key="13">
    <source>
        <dbReference type="ARBA" id="ARBA00022989"/>
    </source>
</evidence>
<dbReference type="Gramene" id="Zm00001eb434600_T003">
    <property type="protein sequence ID" value="Zm00001eb434600_P003"/>
    <property type="gene ID" value="Zm00001eb434600"/>
</dbReference>
<dbReference type="Gene3D" id="3.30.40.10">
    <property type="entry name" value="Zinc/RING finger domain, C3HC4 (zinc finger)"/>
    <property type="match status" value="1"/>
</dbReference>
<keyword evidence="13 16" id="KW-1133">Transmembrane helix</keyword>
<comment type="similarity">
    <text evidence="4">Belongs to the HRD1 family.</text>
</comment>
<evidence type="ECO:0000256" key="8">
    <source>
        <dbReference type="ARBA" id="ARBA00022723"/>
    </source>
</evidence>
<dbReference type="Pfam" id="PF25563">
    <property type="entry name" value="TPR_SYVN1_N"/>
    <property type="match status" value="1"/>
</dbReference>
<gene>
    <name evidence="18" type="primary">LOC100279006</name>
</gene>
<evidence type="ECO:0000256" key="3">
    <source>
        <dbReference type="ARBA" id="ARBA00004906"/>
    </source>
</evidence>
<evidence type="ECO:0000256" key="4">
    <source>
        <dbReference type="ARBA" id="ARBA00010089"/>
    </source>
</evidence>
<keyword evidence="12" id="KW-0862">Zinc</keyword>
<dbReference type="EC" id="2.3.2.27" evidence="5"/>
<feature type="domain" description="RING-type" evidence="17">
    <location>
        <begin position="70"/>
        <end position="108"/>
    </location>
</feature>
<dbReference type="EnsemblPlants" id="Zm00001eb434600_T003">
    <property type="protein sequence ID" value="Zm00001eb434600_P003"/>
    <property type="gene ID" value="Zm00001eb434600"/>
</dbReference>
<keyword evidence="6" id="KW-0808">Transferase</keyword>
<evidence type="ECO:0000256" key="5">
    <source>
        <dbReference type="ARBA" id="ARBA00012483"/>
    </source>
</evidence>
<evidence type="ECO:0000256" key="7">
    <source>
        <dbReference type="ARBA" id="ARBA00022692"/>
    </source>
</evidence>
<dbReference type="PANTHER" id="PTHR22763">
    <property type="entry name" value="RING ZINC FINGER PROTEIN"/>
    <property type="match status" value="1"/>
</dbReference>
<evidence type="ECO:0000256" key="9">
    <source>
        <dbReference type="ARBA" id="ARBA00022771"/>
    </source>
</evidence>
<evidence type="ECO:0000256" key="15">
    <source>
        <dbReference type="PROSITE-ProRule" id="PRU00175"/>
    </source>
</evidence>
<protein>
    <recommendedName>
        <fullName evidence="5">RING-type E3 ubiquitin transferase</fullName>
        <ecNumber evidence="5">2.3.2.27</ecNumber>
    </recommendedName>
</protein>
<reference evidence="18" key="1">
    <citation type="submission" date="2021-05" db="UniProtKB">
        <authorList>
            <consortium name="EnsemblPlants"/>
        </authorList>
    </citation>
    <scope>IDENTIFICATION</scope>
    <source>
        <strain evidence="18">cv. B73</strain>
    </source>
</reference>
<dbReference type="InterPro" id="IPR013083">
    <property type="entry name" value="Znf_RING/FYVE/PHD"/>
</dbReference>
<proteinExistence type="inferred from homology"/>
<dbReference type="InterPro" id="IPR058051">
    <property type="entry name" value="Znf_RING_synoviolin"/>
</dbReference>
<feature type="transmembrane region" description="Helical" evidence="16">
    <location>
        <begin position="6"/>
        <end position="31"/>
    </location>
</feature>
<dbReference type="PANTHER" id="PTHR22763:SF186">
    <property type="entry name" value="RING-TYPE DOMAIN-CONTAINING PROTEIN"/>
    <property type="match status" value="1"/>
</dbReference>
<keyword evidence="9 15" id="KW-0863">Zinc-finger</keyword>
<dbReference type="GO" id="GO:0008270">
    <property type="term" value="F:zinc ion binding"/>
    <property type="evidence" value="ECO:0007669"/>
    <property type="project" value="UniProtKB-KW"/>
</dbReference>
<evidence type="ECO:0000259" key="17">
    <source>
        <dbReference type="PROSITE" id="PS50089"/>
    </source>
</evidence>
<dbReference type="Proteomes" id="UP000007305">
    <property type="component" value="Unassembled WGS sequence"/>
</dbReference>
<evidence type="ECO:0000256" key="1">
    <source>
        <dbReference type="ARBA" id="ARBA00000900"/>
    </source>
</evidence>
<keyword evidence="10" id="KW-0833">Ubl conjugation pathway</keyword>
<comment type="pathway">
    <text evidence="3">Protein modification; protein ubiquitination.</text>
</comment>
<evidence type="ECO:0000256" key="16">
    <source>
        <dbReference type="SAM" id="Phobius"/>
    </source>
</evidence>
<dbReference type="AlphaFoldDB" id="A0A804UNG8"/>
<evidence type="ECO:0000256" key="12">
    <source>
        <dbReference type="ARBA" id="ARBA00022833"/>
    </source>
</evidence>
<comment type="catalytic activity">
    <reaction evidence="1">
        <text>S-ubiquitinyl-[E2 ubiquitin-conjugating enzyme]-L-cysteine + [acceptor protein]-L-lysine = [E2 ubiquitin-conjugating enzyme]-L-cysteine + N(6)-ubiquitinyl-[acceptor protein]-L-lysine.</text>
        <dbReference type="EC" id="2.3.2.27"/>
    </reaction>
</comment>
<keyword evidence="19" id="KW-1185">Reference proteome</keyword>
<dbReference type="CDD" id="cd16479">
    <property type="entry name" value="RING-H2_synoviolin"/>
    <property type="match status" value="1"/>
</dbReference>
<evidence type="ECO:0000256" key="11">
    <source>
        <dbReference type="ARBA" id="ARBA00022824"/>
    </source>
</evidence>
<dbReference type="PROSITE" id="PS50089">
    <property type="entry name" value="ZF_RING_2"/>
    <property type="match status" value="1"/>
</dbReference>
<dbReference type="GO" id="GO:0005789">
    <property type="term" value="C:endoplasmic reticulum membrane"/>
    <property type="evidence" value="ECO:0007669"/>
    <property type="project" value="UniProtKB-SubCell"/>
</dbReference>
<keyword evidence="14 16" id="KW-0472">Membrane</keyword>
<keyword evidence="7 16" id="KW-0812">Transmembrane</keyword>
<evidence type="ECO:0000313" key="18">
    <source>
        <dbReference type="EnsemblPlants" id="Zm00001eb434600_P003"/>
    </source>
</evidence>
<sequence>MQQEASVAIFFSFEYMILATSTLSTFVKYIFYVSDMLMEDYVRYRKITSNMNERFPDATSEELDVSDATCIICREEMATAKKLLDGHLFHVHCLRSWLEHQHTCPTCRAPIIPAAWDLSIFLVVNHDHCISTEKQENRLKKRFLYGFSMGASAPQEGFSLLGRCRAACPNVQGLLYINSQQ</sequence>
<organism evidence="18 19">
    <name type="scientific">Zea mays</name>
    <name type="common">Maize</name>
    <dbReference type="NCBI Taxonomy" id="4577"/>
    <lineage>
        <taxon>Eukaryota</taxon>
        <taxon>Viridiplantae</taxon>
        <taxon>Streptophyta</taxon>
        <taxon>Embryophyta</taxon>
        <taxon>Tracheophyta</taxon>
        <taxon>Spermatophyta</taxon>
        <taxon>Magnoliopsida</taxon>
        <taxon>Liliopsida</taxon>
        <taxon>Poales</taxon>
        <taxon>Poaceae</taxon>
        <taxon>PACMAD clade</taxon>
        <taxon>Panicoideae</taxon>
        <taxon>Andropogonodae</taxon>
        <taxon>Andropogoneae</taxon>
        <taxon>Tripsacinae</taxon>
        <taxon>Zea</taxon>
    </lineage>
</organism>
<keyword evidence="11" id="KW-0256">Endoplasmic reticulum</keyword>
<name>A0A804UNG8_MAIZE</name>
<evidence type="ECO:0000313" key="19">
    <source>
        <dbReference type="Proteomes" id="UP000007305"/>
    </source>
</evidence>
<dbReference type="SUPFAM" id="SSF57850">
    <property type="entry name" value="RING/U-box"/>
    <property type="match status" value="1"/>
</dbReference>
<dbReference type="OrthoDB" id="678645at2759"/>
<dbReference type="InterPro" id="IPR057992">
    <property type="entry name" value="TPR_SYVN1_N"/>
</dbReference>
<dbReference type="Pfam" id="PF13639">
    <property type="entry name" value="zf-RING_2"/>
    <property type="match status" value="1"/>
</dbReference>
<keyword evidence="8" id="KW-0479">Metal-binding</keyword>
<dbReference type="FunFam" id="3.30.40.10:FF:000194">
    <property type="entry name" value="ERAD-associated E3 ubiquitin-protein ligase HRD1A"/>
    <property type="match status" value="1"/>
</dbReference>
<evidence type="ECO:0000256" key="14">
    <source>
        <dbReference type="ARBA" id="ARBA00023136"/>
    </source>
</evidence>
<accession>A0A804UNG8</accession>
<dbReference type="InterPro" id="IPR001841">
    <property type="entry name" value="Znf_RING"/>
</dbReference>
<evidence type="ECO:0000256" key="10">
    <source>
        <dbReference type="ARBA" id="ARBA00022786"/>
    </source>
</evidence>
<comment type="subcellular location">
    <subcellularLocation>
        <location evidence="2">Endoplasmic reticulum membrane</location>
        <topology evidence="2">Multi-pass membrane protein</topology>
    </subcellularLocation>
</comment>
<dbReference type="GO" id="GO:0061630">
    <property type="term" value="F:ubiquitin protein ligase activity"/>
    <property type="evidence" value="ECO:0007669"/>
    <property type="project" value="UniProtKB-EC"/>
</dbReference>